<dbReference type="InterPro" id="IPR007848">
    <property type="entry name" value="Small_mtfrase_dom"/>
</dbReference>
<dbReference type="InterPro" id="IPR029063">
    <property type="entry name" value="SAM-dependent_MTases_sf"/>
</dbReference>
<dbReference type="NCBIfam" id="TIGR00536">
    <property type="entry name" value="hemK_fam"/>
    <property type="match status" value="1"/>
</dbReference>
<feature type="binding site" evidence="5">
    <location>
        <begin position="190"/>
        <end position="193"/>
    </location>
    <ligand>
        <name>substrate</name>
    </ligand>
</feature>
<keyword evidence="2 5" id="KW-0808">Transferase</keyword>
<dbReference type="GO" id="GO:0003676">
    <property type="term" value="F:nucleic acid binding"/>
    <property type="evidence" value="ECO:0007669"/>
    <property type="project" value="InterPro"/>
</dbReference>
<dbReference type="HAMAP" id="MF_02126">
    <property type="entry name" value="RF_methyltr_PrmC"/>
    <property type="match status" value="1"/>
</dbReference>
<sequence length="283" mass="31904">MKTMRELLKWAEDYALENGKEDSAVKLLLMHVTGKESYEILADMNMEVPQEQVEEFERSVKTYVEQNIPVQHIMGYETFFGHKFIVNDDVLIPRFETEELVANVLSTYDDVFDGAAVKLVDVGTGSGAIGVTLAVEEPNMEVTVTELSEAALEVAKKNAANLGANVTFYQGDMLQPLIERGLKFDILVSNPPYIPLTEDVDPLVKDNEPHLALFGGEDGLKFYRQILKDAHKVVNEKNIIAFEHAYNHKEAMAELVKQHFPNAEFETLKDLNGKDRMTIIINK</sequence>
<protein>
    <recommendedName>
        <fullName evidence="5">Release factor glutamine methyltransferase</fullName>
        <shortName evidence="5">RF MTase</shortName>
        <ecNumber evidence="5">2.1.1.297</ecNumber>
    </recommendedName>
    <alternativeName>
        <fullName evidence="5">N5-glutamine methyltransferase PrmC</fullName>
    </alternativeName>
    <alternativeName>
        <fullName evidence="5">Protein-(glutamine-N5) MTase PrmC</fullName>
    </alternativeName>
    <alternativeName>
        <fullName evidence="5">Protein-glutamine N-methyltransferase PrmC</fullName>
    </alternativeName>
</protein>
<dbReference type="InterPro" id="IPR050320">
    <property type="entry name" value="N5-glutamine_MTase"/>
</dbReference>
<dbReference type="SUPFAM" id="SSF53335">
    <property type="entry name" value="S-adenosyl-L-methionine-dependent methyltransferases"/>
    <property type="match status" value="1"/>
</dbReference>
<dbReference type="RefSeq" id="WP_006784593.1">
    <property type="nucleotide sequence ID" value="NZ_CABJBH010000001.1"/>
</dbReference>
<dbReference type="InterPro" id="IPR040758">
    <property type="entry name" value="PrmC_N"/>
</dbReference>
<dbReference type="NCBIfam" id="TIGR03534">
    <property type="entry name" value="RF_mod_PrmC"/>
    <property type="match status" value="1"/>
</dbReference>
<dbReference type="CDD" id="cd02440">
    <property type="entry name" value="AdoMet_MTases"/>
    <property type="match status" value="1"/>
</dbReference>
<gene>
    <name evidence="5 8" type="primary">prmC</name>
    <name evidence="8" type="ORF">GMA92_11475</name>
</gene>
<evidence type="ECO:0000259" key="6">
    <source>
        <dbReference type="Pfam" id="PF05175"/>
    </source>
</evidence>
<organism evidence="8 9">
    <name type="scientific">Turicibacter sanguinis</name>
    <dbReference type="NCBI Taxonomy" id="154288"/>
    <lineage>
        <taxon>Bacteria</taxon>
        <taxon>Bacillati</taxon>
        <taxon>Bacillota</taxon>
        <taxon>Erysipelotrichia</taxon>
        <taxon>Erysipelotrichales</taxon>
        <taxon>Turicibacteraceae</taxon>
        <taxon>Turicibacter</taxon>
    </lineage>
</organism>
<evidence type="ECO:0000313" key="9">
    <source>
        <dbReference type="Proteomes" id="UP000487649"/>
    </source>
</evidence>
<feature type="binding site" evidence="5">
    <location>
        <begin position="123"/>
        <end position="127"/>
    </location>
    <ligand>
        <name>S-adenosyl-L-methionine</name>
        <dbReference type="ChEBI" id="CHEBI:59789"/>
    </ligand>
</feature>
<evidence type="ECO:0000256" key="2">
    <source>
        <dbReference type="ARBA" id="ARBA00022679"/>
    </source>
</evidence>
<comment type="catalytic activity">
    <reaction evidence="4 5">
        <text>L-glutaminyl-[peptide chain release factor] + S-adenosyl-L-methionine = N(5)-methyl-L-glutaminyl-[peptide chain release factor] + S-adenosyl-L-homocysteine + H(+)</text>
        <dbReference type="Rhea" id="RHEA:42896"/>
        <dbReference type="Rhea" id="RHEA-COMP:10271"/>
        <dbReference type="Rhea" id="RHEA-COMP:10272"/>
        <dbReference type="ChEBI" id="CHEBI:15378"/>
        <dbReference type="ChEBI" id="CHEBI:30011"/>
        <dbReference type="ChEBI" id="CHEBI:57856"/>
        <dbReference type="ChEBI" id="CHEBI:59789"/>
        <dbReference type="ChEBI" id="CHEBI:61891"/>
        <dbReference type="EC" id="2.1.1.297"/>
    </reaction>
</comment>
<evidence type="ECO:0000256" key="5">
    <source>
        <dbReference type="HAMAP-Rule" id="MF_02126"/>
    </source>
</evidence>
<comment type="function">
    <text evidence="5">Methylates the class 1 translation termination release factors RF1/PrfA and RF2/PrfB on the glutamine residue of the universally conserved GGQ motif.</text>
</comment>
<dbReference type="GeneID" id="60057828"/>
<comment type="similarity">
    <text evidence="5">Belongs to the protein N5-glutamine methyltransferase family. PrmC subfamily.</text>
</comment>
<dbReference type="Pfam" id="PF17827">
    <property type="entry name" value="PrmC_N"/>
    <property type="match status" value="1"/>
</dbReference>
<evidence type="ECO:0000256" key="4">
    <source>
        <dbReference type="ARBA" id="ARBA00048391"/>
    </source>
</evidence>
<dbReference type="EMBL" id="WMQE01000028">
    <property type="protein sequence ID" value="MTK22034.1"/>
    <property type="molecule type" value="Genomic_DNA"/>
</dbReference>
<keyword evidence="1 5" id="KW-0489">Methyltransferase</keyword>
<dbReference type="InterPro" id="IPR002052">
    <property type="entry name" value="DNA_methylase_N6_adenine_CS"/>
</dbReference>
<keyword evidence="3 5" id="KW-0949">S-adenosyl-L-methionine</keyword>
<evidence type="ECO:0000259" key="7">
    <source>
        <dbReference type="Pfam" id="PF17827"/>
    </source>
</evidence>
<dbReference type="AlphaFoldDB" id="A0A173RFB3"/>
<feature type="domain" description="Release factor glutamine methyltransferase N-terminal" evidence="7">
    <location>
        <begin position="6"/>
        <end position="75"/>
    </location>
</feature>
<feature type="binding site" evidence="5">
    <location>
        <position position="190"/>
    </location>
    <ligand>
        <name>S-adenosyl-L-methionine</name>
        <dbReference type="ChEBI" id="CHEBI:59789"/>
    </ligand>
</feature>
<dbReference type="PANTHER" id="PTHR18895:SF74">
    <property type="entry name" value="MTRF1L RELEASE FACTOR GLUTAMINE METHYLTRANSFERASE"/>
    <property type="match status" value="1"/>
</dbReference>
<evidence type="ECO:0000256" key="3">
    <source>
        <dbReference type="ARBA" id="ARBA00022691"/>
    </source>
</evidence>
<name>A0A173RFB3_9FIRM</name>
<dbReference type="InterPro" id="IPR019874">
    <property type="entry name" value="RF_methyltr_PrmC"/>
</dbReference>
<evidence type="ECO:0000313" key="8">
    <source>
        <dbReference type="EMBL" id="MTK22034.1"/>
    </source>
</evidence>
<accession>A0A173RFB3</accession>
<dbReference type="Gene3D" id="3.40.50.150">
    <property type="entry name" value="Vaccinia Virus protein VP39"/>
    <property type="match status" value="1"/>
</dbReference>
<feature type="domain" description="Methyltransferase small" evidence="6">
    <location>
        <begin position="116"/>
        <end position="193"/>
    </location>
</feature>
<dbReference type="GO" id="GO:0102559">
    <property type="term" value="F:peptide chain release factor N(5)-glutamine methyltransferase activity"/>
    <property type="evidence" value="ECO:0007669"/>
    <property type="project" value="UniProtKB-EC"/>
</dbReference>
<dbReference type="GO" id="GO:0032259">
    <property type="term" value="P:methylation"/>
    <property type="evidence" value="ECO:0007669"/>
    <property type="project" value="UniProtKB-KW"/>
</dbReference>
<dbReference type="Pfam" id="PF05175">
    <property type="entry name" value="MTS"/>
    <property type="match status" value="1"/>
</dbReference>
<dbReference type="EC" id="2.1.1.297" evidence="5"/>
<dbReference type="Proteomes" id="UP000487649">
    <property type="component" value="Unassembled WGS sequence"/>
</dbReference>
<comment type="caution">
    <text evidence="8">The sequence shown here is derived from an EMBL/GenBank/DDBJ whole genome shotgun (WGS) entry which is preliminary data.</text>
</comment>
<feature type="binding site" evidence="5">
    <location>
        <position position="146"/>
    </location>
    <ligand>
        <name>S-adenosyl-L-methionine</name>
        <dbReference type="ChEBI" id="CHEBI:59789"/>
    </ligand>
</feature>
<reference evidence="8 9" key="1">
    <citation type="journal article" date="2019" name="Nat. Med.">
        <title>A library of human gut bacterial isolates paired with longitudinal multiomics data enables mechanistic microbiome research.</title>
        <authorList>
            <person name="Poyet M."/>
            <person name="Groussin M."/>
            <person name="Gibbons S.M."/>
            <person name="Avila-Pacheco J."/>
            <person name="Jiang X."/>
            <person name="Kearney S.M."/>
            <person name="Perrotta A.R."/>
            <person name="Berdy B."/>
            <person name="Zhao S."/>
            <person name="Lieberman T.D."/>
            <person name="Swanson P.K."/>
            <person name="Smith M."/>
            <person name="Roesemann S."/>
            <person name="Alexander J.E."/>
            <person name="Rich S.A."/>
            <person name="Livny J."/>
            <person name="Vlamakis H."/>
            <person name="Clish C."/>
            <person name="Bullock K."/>
            <person name="Deik A."/>
            <person name="Scott J."/>
            <person name="Pierce K.A."/>
            <person name="Xavier R.J."/>
            <person name="Alm E.J."/>
        </authorList>
    </citation>
    <scope>NUCLEOTIDE SEQUENCE [LARGE SCALE GENOMIC DNA]</scope>
    <source>
        <strain evidence="8 9">BIOML-A198</strain>
    </source>
</reference>
<dbReference type="PROSITE" id="PS00092">
    <property type="entry name" value="N6_MTASE"/>
    <property type="match status" value="1"/>
</dbReference>
<dbReference type="PANTHER" id="PTHR18895">
    <property type="entry name" value="HEMK METHYLTRANSFERASE"/>
    <property type="match status" value="1"/>
</dbReference>
<proteinExistence type="inferred from homology"/>
<dbReference type="OrthoDB" id="9800643at2"/>
<comment type="caution">
    <text evidence="5">Lacks conserved residue(s) required for the propagation of feature annotation.</text>
</comment>
<dbReference type="InterPro" id="IPR004556">
    <property type="entry name" value="HemK-like"/>
</dbReference>
<dbReference type="Gene3D" id="1.10.8.10">
    <property type="entry name" value="DNA helicase RuvA subunit, C-terminal domain"/>
    <property type="match status" value="1"/>
</dbReference>
<evidence type="ECO:0000256" key="1">
    <source>
        <dbReference type="ARBA" id="ARBA00022603"/>
    </source>
</evidence>